<dbReference type="Gene3D" id="3.40.50.300">
    <property type="entry name" value="P-loop containing nucleotide triphosphate hydrolases"/>
    <property type="match status" value="1"/>
</dbReference>
<comment type="caution">
    <text evidence="6">The sequence shown here is derived from an EMBL/GenBank/DDBJ whole genome shotgun (WGS) entry which is preliminary data.</text>
</comment>
<evidence type="ECO:0000256" key="1">
    <source>
        <dbReference type="ARBA" id="ARBA00022448"/>
    </source>
</evidence>
<feature type="region of interest" description="Disordered" evidence="4">
    <location>
        <begin position="230"/>
        <end position="258"/>
    </location>
</feature>
<dbReference type="SUPFAM" id="SSF52540">
    <property type="entry name" value="P-loop containing nucleoside triphosphate hydrolases"/>
    <property type="match status" value="1"/>
</dbReference>
<dbReference type="GO" id="GO:0005886">
    <property type="term" value="C:plasma membrane"/>
    <property type="evidence" value="ECO:0007669"/>
    <property type="project" value="TreeGrafter"/>
</dbReference>
<evidence type="ECO:0000313" key="7">
    <source>
        <dbReference type="Proteomes" id="UP000248924"/>
    </source>
</evidence>
<dbReference type="CDD" id="cd03255">
    <property type="entry name" value="ABC_MJ0796_LolCDE_FtsE"/>
    <property type="match status" value="1"/>
</dbReference>
<dbReference type="InterPro" id="IPR027417">
    <property type="entry name" value="P-loop_NTPase"/>
</dbReference>
<evidence type="ECO:0000313" key="6">
    <source>
        <dbReference type="EMBL" id="PZG16670.1"/>
    </source>
</evidence>
<protein>
    <submittedName>
        <fullName evidence="6">ABC transporter</fullName>
    </submittedName>
</protein>
<proteinExistence type="predicted"/>
<evidence type="ECO:0000256" key="2">
    <source>
        <dbReference type="ARBA" id="ARBA00022741"/>
    </source>
</evidence>
<name>A0A2W2ET07_9ACTN</name>
<sequence>MAVTALGTHGRPVLDVRALTKVYGEGEAVVRALRGITLTVDTGDYVAIMGSSGSGKSTLMNILGCLDSPSDGHYLLDGVDVSRLSDRQLALVRNRLIGFVFQAFNLIPRTTALANVELPLAYAGVRPAQRRRRAMAALELVGLADRADHQPNQLSGGQQQRVAVARALVTEPALVLADEPTGNLDSRSTDDILTVFDQLNAAGRTIILITHEPEVGARARRLIRLFDGQVRSDTRQDTPAGPGLPGRHSAVPRSGGWA</sequence>
<evidence type="ECO:0000256" key="4">
    <source>
        <dbReference type="SAM" id="MobiDB-lite"/>
    </source>
</evidence>
<dbReference type="InterPro" id="IPR003439">
    <property type="entry name" value="ABC_transporter-like_ATP-bd"/>
</dbReference>
<dbReference type="GO" id="GO:0005524">
    <property type="term" value="F:ATP binding"/>
    <property type="evidence" value="ECO:0007669"/>
    <property type="project" value="UniProtKB-KW"/>
</dbReference>
<dbReference type="Pfam" id="PF00005">
    <property type="entry name" value="ABC_tran"/>
    <property type="match status" value="1"/>
</dbReference>
<evidence type="ECO:0000256" key="3">
    <source>
        <dbReference type="ARBA" id="ARBA00022840"/>
    </source>
</evidence>
<dbReference type="GO" id="GO:0022857">
    <property type="term" value="F:transmembrane transporter activity"/>
    <property type="evidence" value="ECO:0007669"/>
    <property type="project" value="TreeGrafter"/>
</dbReference>
<dbReference type="EMBL" id="POTY01000101">
    <property type="protein sequence ID" value="PZG16670.1"/>
    <property type="molecule type" value="Genomic_DNA"/>
</dbReference>
<accession>A0A2W2ET07</accession>
<dbReference type="SMART" id="SM00382">
    <property type="entry name" value="AAA"/>
    <property type="match status" value="1"/>
</dbReference>
<dbReference type="PANTHER" id="PTHR24220:SF86">
    <property type="entry name" value="ABC TRANSPORTER ABCH.1"/>
    <property type="match status" value="1"/>
</dbReference>
<gene>
    <name evidence="6" type="ORF">C1I95_17090</name>
</gene>
<feature type="domain" description="ABC transporter" evidence="5">
    <location>
        <begin position="14"/>
        <end position="252"/>
    </location>
</feature>
<keyword evidence="7" id="KW-1185">Reference proteome</keyword>
<dbReference type="InterPro" id="IPR017871">
    <property type="entry name" value="ABC_transporter-like_CS"/>
</dbReference>
<dbReference type="InterPro" id="IPR003593">
    <property type="entry name" value="AAA+_ATPase"/>
</dbReference>
<dbReference type="PROSITE" id="PS00211">
    <property type="entry name" value="ABC_TRANSPORTER_1"/>
    <property type="match status" value="1"/>
</dbReference>
<keyword evidence="2" id="KW-0547">Nucleotide-binding</keyword>
<dbReference type="AlphaFoldDB" id="A0A2W2ET07"/>
<dbReference type="GO" id="GO:0016887">
    <property type="term" value="F:ATP hydrolysis activity"/>
    <property type="evidence" value="ECO:0007669"/>
    <property type="project" value="InterPro"/>
</dbReference>
<dbReference type="PANTHER" id="PTHR24220">
    <property type="entry name" value="IMPORT ATP-BINDING PROTEIN"/>
    <property type="match status" value="1"/>
</dbReference>
<dbReference type="GO" id="GO:0098796">
    <property type="term" value="C:membrane protein complex"/>
    <property type="evidence" value="ECO:0007669"/>
    <property type="project" value="UniProtKB-ARBA"/>
</dbReference>
<dbReference type="InterPro" id="IPR017911">
    <property type="entry name" value="MacB-like_ATP-bd"/>
</dbReference>
<dbReference type="PROSITE" id="PS50893">
    <property type="entry name" value="ABC_TRANSPORTER_2"/>
    <property type="match status" value="1"/>
</dbReference>
<dbReference type="InterPro" id="IPR015854">
    <property type="entry name" value="ABC_transpr_LolD-like"/>
</dbReference>
<dbReference type="Proteomes" id="UP000248924">
    <property type="component" value="Unassembled WGS sequence"/>
</dbReference>
<keyword evidence="1" id="KW-0813">Transport</keyword>
<dbReference type="OrthoDB" id="3242895at2"/>
<dbReference type="FunFam" id="3.40.50.300:FF:000032">
    <property type="entry name" value="Export ABC transporter ATP-binding protein"/>
    <property type="match status" value="1"/>
</dbReference>
<organism evidence="6 7">
    <name type="scientific">Micromonospora craterilacus</name>
    <dbReference type="NCBI Taxonomy" id="1655439"/>
    <lineage>
        <taxon>Bacteria</taxon>
        <taxon>Bacillati</taxon>
        <taxon>Actinomycetota</taxon>
        <taxon>Actinomycetes</taxon>
        <taxon>Micromonosporales</taxon>
        <taxon>Micromonosporaceae</taxon>
        <taxon>Micromonospora</taxon>
    </lineage>
</organism>
<evidence type="ECO:0000259" key="5">
    <source>
        <dbReference type="PROSITE" id="PS50893"/>
    </source>
</evidence>
<reference evidence="6 7" key="1">
    <citation type="submission" date="2018-01" db="EMBL/GenBank/DDBJ databases">
        <title>Draft genome sequence of Jishengella sp. NA12.</title>
        <authorList>
            <person name="Sahin N."/>
            <person name="Ay H."/>
            <person name="Saygin H."/>
        </authorList>
    </citation>
    <scope>NUCLEOTIDE SEQUENCE [LARGE SCALE GENOMIC DNA]</scope>
    <source>
        <strain evidence="6 7">NA12</strain>
    </source>
</reference>
<keyword evidence="3" id="KW-0067">ATP-binding</keyword>